<name>A0ABT9DC30_9CELL</name>
<evidence type="ECO:0000259" key="1">
    <source>
        <dbReference type="PROSITE" id="PS50206"/>
    </source>
</evidence>
<dbReference type="PANTHER" id="PTHR43031:SF1">
    <property type="entry name" value="PYRIDINE NUCLEOTIDE-DISULPHIDE OXIDOREDUCTASE"/>
    <property type="match status" value="1"/>
</dbReference>
<dbReference type="InterPro" id="IPR001763">
    <property type="entry name" value="Rhodanese-like_dom"/>
</dbReference>
<protein>
    <submittedName>
        <fullName evidence="2">Rhodanese-like domain-containing protein</fullName>
    </submittedName>
</protein>
<sequence>MARTVAVDVAAAARRDGAIVLDVREPHEYVTGHVPGARMLPVDQVPRRVHELPRAEPVYVICQSGNRSASVCELLERHGFDARSVMGGTSAWVGAGHPVVPGPRG</sequence>
<dbReference type="InterPro" id="IPR001307">
    <property type="entry name" value="Thiosulphate_STrfase_CS"/>
</dbReference>
<dbReference type="InterPro" id="IPR036873">
    <property type="entry name" value="Rhodanese-like_dom_sf"/>
</dbReference>
<proteinExistence type="predicted"/>
<dbReference type="PROSITE" id="PS50206">
    <property type="entry name" value="RHODANESE_3"/>
    <property type="match status" value="1"/>
</dbReference>
<dbReference type="Proteomes" id="UP001232536">
    <property type="component" value="Unassembled WGS sequence"/>
</dbReference>
<keyword evidence="3" id="KW-1185">Reference proteome</keyword>
<dbReference type="EMBL" id="JAUQYP010000001">
    <property type="protein sequence ID" value="MDO8107874.1"/>
    <property type="molecule type" value="Genomic_DNA"/>
</dbReference>
<dbReference type="CDD" id="cd00158">
    <property type="entry name" value="RHOD"/>
    <property type="match status" value="1"/>
</dbReference>
<dbReference type="PROSITE" id="PS00380">
    <property type="entry name" value="RHODANESE_1"/>
    <property type="match status" value="1"/>
</dbReference>
<gene>
    <name evidence="2" type="ORF">Q6348_11775</name>
</gene>
<evidence type="ECO:0000313" key="3">
    <source>
        <dbReference type="Proteomes" id="UP001232536"/>
    </source>
</evidence>
<evidence type="ECO:0000313" key="2">
    <source>
        <dbReference type="EMBL" id="MDO8107874.1"/>
    </source>
</evidence>
<dbReference type="RefSeq" id="WP_304601476.1">
    <property type="nucleotide sequence ID" value="NZ_JAUQYP010000001.1"/>
</dbReference>
<dbReference type="SUPFAM" id="SSF52821">
    <property type="entry name" value="Rhodanese/Cell cycle control phosphatase"/>
    <property type="match status" value="1"/>
</dbReference>
<dbReference type="PANTHER" id="PTHR43031">
    <property type="entry name" value="FAD-DEPENDENT OXIDOREDUCTASE"/>
    <property type="match status" value="1"/>
</dbReference>
<comment type="caution">
    <text evidence="2">The sequence shown here is derived from an EMBL/GenBank/DDBJ whole genome shotgun (WGS) entry which is preliminary data.</text>
</comment>
<organism evidence="2 3">
    <name type="scientific">Actinotalea lenta</name>
    <dbReference type="NCBI Taxonomy" id="3064654"/>
    <lineage>
        <taxon>Bacteria</taxon>
        <taxon>Bacillati</taxon>
        <taxon>Actinomycetota</taxon>
        <taxon>Actinomycetes</taxon>
        <taxon>Micrococcales</taxon>
        <taxon>Cellulomonadaceae</taxon>
        <taxon>Actinotalea</taxon>
    </lineage>
</organism>
<dbReference type="SMART" id="SM00450">
    <property type="entry name" value="RHOD"/>
    <property type="match status" value="1"/>
</dbReference>
<feature type="domain" description="Rhodanese" evidence="1">
    <location>
        <begin position="14"/>
        <end position="101"/>
    </location>
</feature>
<dbReference type="Pfam" id="PF00581">
    <property type="entry name" value="Rhodanese"/>
    <property type="match status" value="1"/>
</dbReference>
<reference evidence="2 3" key="1">
    <citation type="submission" date="2023-07" db="EMBL/GenBank/DDBJ databases">
        <title>Description of novel actinomycetes strains, isolated from tidal flat sediment.</title>
        <authorList>
            <person name="Lu C."/>
        </authorList>
    </citation>
    <scope>NUCLEOTIDE SEQUENCE [LARGE SCALE GENOMIC DNA]</scope>
    <source>
        <strain evidence="2 3">SYSU T00b441</strain>
    </source>
</reference>
<accession>A0ABT9DC30</accession>
<dbReference type="InterPro" id="IPR050229">
    <property type="entry name" value="GlpE_sulfurtransferase"/>
</dbReference>
<dbReference type="Gene3D" id="3.40.250.10">
    <property type="entry name" value="Rhodanese-like domain"/>
    <property type="match status" value="1"/>
</dbReference>